<comment type="cofactor">
    <cofactor evidence="1 9">
        <name>Mg(2+)</name>
        <dbReference type="ChEBI" id="CHEBI:18420"/>
    </cofactor>
</comment>
<comment type="caution">
    <text evidence="10">The sequence shown here is derived from an EMBL/GenBank/DDBJ whole genome shotgun (WGS) entry which is preliminary data.</text>
</comment>
<keyword evidence="7 9" id="KW-0460">Magnesium</keyword>
<keyword evidence="8 9" id="KW-0051">Antiviral defense</keyword>
<keyword evidence="3 9" id="KW-0540">Nuclease</keyword>
<comment type="subunit">
    <text evidence="9">Homodimer, forms a heterotetramer with a Cas1 homodimer.</text>
</comment>
<evidence type="ECO:0000256" key="2">
    <source>
        <dbReference type="ARBA" id="ARBA00009959"/>
    </source>
</evidence>
<reference evidence="10 11" key="1">
    <citation type="submission" date="2019-03" db="EMBL/GenBank/DDBJ databases">
        <title>Porphyromonas levii Isolated from the Uterus of Dairy Cows.</title>
        <authorList>
            <person name="Francis A.M."/>
        </authorList>
    </citation>
    <scope>NUCLEOTIDE SEQUENCE [LARGE SCALE GENOMIC DNA]</scope>
    <source>
        <strain evidence="10 11">AF5678</strain>
    </source>
</reference>
<dbReference type="GO" id="GO:0016787">
    <property type="term" value="F:hydrolase activity"/>
    <property type="evidence" value="ECO:0007669"/>
    <property type="project" value="UniProtKB-KW"/>
</dbReference>
<comment type="function">
    <text evidence="9">CRISPR (clustered regularly interspaced short palindromic repeat), is an adaptive immune system that provides protection against mobile genetic elements (viruses, transposable elements and conjugative plasmids). CRISPR clusters contain sequences complementary to antecedent mobile elements and target invading nucleic acids. CRISPR clusters are transcribed and processed into CRISPR RNA (crRNA). Functions as a ssRNA-specific endoribonuclease. Involved in the integration of spacer DNA into the CRISPR cassette.</text>
</comment>
<sequence length="162" mass="18678">MGSNKKKQEELSFPERMRKFRRAGLTPPVTPNRPKANLEGLSTITERVEVIFDIVKRDNRPANYMLFFVMYDIESNKVRTQVAKYLLKEGCLRVQKSIFLADLPIAKYDKIRSELAEVQACYDNEDSILIVPISTDYLQAMKVIGAAIDVDLILKRKNTLFF</sequence>
<keyword evidence="6 9" id="KW-0378">Hydrolase</keyword>
<evidence type="ECO:0000256" key="6">
    <source>
        <dbReference type="ARBA" id="ARBA00022801"/>
    </source>
</evidence>
<evidence type="ECO:0000256" key="8">
    <source>
        <dbReference type="ARBA" id="ARBA00023118"/>
    </source>
</evidence>
<evidence type="ECO:0000313" key="10">
    <source>
        <dbReference type="EMBL" id="TFH96496.1"/>
    </source>
</evidence>
<dbReference type="Pfam" id="PF09827">
    <property type="entry name" value="CRISPR_Cas2"/>
    <property type="match status" value="1"/>
</dbReference>
<dbReference type="GO" id="GO:0051607">
    <property type="term" value="P:defense response to virus"/>
    <property type="evidence" value="ECO:0007669"/>
    <property type="project" value="UniProtKB-UniRule"/>
</dbReference>
<evidence type="ECO:0000256" key="5">
    <source>
        <dbReference type="ARBA" id="ARBA00022759"/>
    </source>
</evidence>
<keyword evidence="11" id="KW-1185">Reference proteome</keyword>
<protein>
    <recommendedName>
        <fullName evidence="9">CRISPR-associated endoribonuclease Cas2</fullName>
        <ecNumber evidence="9">3.1.-.-</ecNumber>
    </recommendedName>
</protein>
<evidence type="ECO:0000256" key="7">
    <source>
        <dbReference type="ARBA" id="ARBA00022842"/>
    </source>
</evidence>
<dbReference type="RefSeq" id="WP_018358422.1">
    <property type="nucleotide sequence ID" value="NZ_CP197400.1"/>
</dbReference>
<dbReference type="PANTHER" id="PTHR34405">
    <property type="entry name" value="CRISPR-ASSOCIATED ENDORIBONUCLEASE CAS2"/>
    <property type="match status" value="1"/>
</dbReference>
<evidence type="ECO:0000256" key="4">
    <source>
        <dbReference type="ARBA" id="ARBA00022723"/>
    </source>
</evidence>
<feature type="binding site" evidence="9">
    <location>
        <position position="72"/>
    </location>
    <ligand>
        <name>Mg(2+)</name>
        <dbReference type="ChEBI" id="CHEBI:18420"/>
        <note>catalytic</note>
    </ligand>
</feature>
<dbReference type="HAMAP" id="MF_01471">
    <property type="entry name" value="Cas2"/>
    <property type="match status" value="1"/>
</dbReference>
<dbReference type="AlphaFoldDB" id="A0A4Y8WSJ6"/>
<name>A0A4Y8WSJ6_9PORP</name>
<keyword evidence="4 9" id="KW-0479">Metal-binding</keyword>
<evidence type="ECO:0000256" key="3">
    <source>
        <dbReference type="ARBA" id="ARBA00022722"/>
    </source>
</evidence>
<dbReference type="CDD" id="cd09725">
    <property type="entry name" value="Cas2_I_II_III"/>
    <property type="match status" value="1"/>
</dbReference>
<dbReference type="GO" id="GO:0046872">
    <property type="term" value="F:metal ion binding"/>
    <property type="evidence" value="ECO:0007669"/>
    <property type="project" value="UniProtKB-UniRule"/>
</dbReference>
<dbReference type="NCBIfam" id="TIGR01573">
    <property type="entry name" value="cas2"/>
    <property type="match status" value="1"/>
</dbReference>
<accession>A0A4Y8WSJ6</accession>
<dbReference type="GO" id="GO:0004521">
    <property type="term" value="F:RNA endonuclease activity"/>
    <property type="evidence" value="ECO:0007669"/>
    <property type="project" value="InterPro"/>
</dbReference>
<comment type="similarity">
    <text evidence="2 9">Belongs to the CRISPR-associated endoribonuclease Cas2 protein family.</text>
</comment>
<dbReference type="GO" id="GO:0043571">
    <property type="term" value="P:maintenance of CRISPR repeat elements"/>
    <property type="evidence" value="ECO:0007669"/>
    <property type="project" value="UniProtKB-UniRule"/>
</dbReference>
<dbReference type="EC" id="3.1.-.-" evidence="9"/>
<keyword evidence="5 9" id="KW-0255">Endonuclease</keyword>
<dbReference type="STRING" id="1122973.GCA_000379925_01176"/>
<evidence type="ECO:0000313" key="11">
    <source>
        <dbReference type="Proteomes" id="UP000297225"/>
    </source>
</evidence>
<dbReference type="OrthoDB" id="960081at2"/>
<gene>
    <name evidence="9 10" type="primary">cas2</name>
    <name evidence="10" type="ORF">E4P47_02300</name>
</gene>
<proteinExistence type="inferred from homology"/>
<evidence type="ECO:0000256" key="1">
    <source>
        <dbReference type="ARBA" id="ARBA00001946"/>
    </source>
</evidence>
<dbReference type="SUPFAM" id="SSF143430">
    <property type="entry name" value="TTP0101/SSO1404-like"/>
    <property type="match status" value="1"/>
</dbReference>
<dbReference type="PANTHER" id="PTHR34405:SF3">
    <property type="entry name" value="CRISPR-ASSOCIATED ENDORIBONUCLEASE CAS2 3"/>
    <property type="match status" value="1"/>
</dbReference>
<dbReference type="Gene3D" id="3.30.70.240">
    <property type="match status" value="1"/>
</dbReference>
<dbReference type="GeneID" id="66797087"/>
<dbReference type="EMBL" id="SPNC01000019">
    <property type="protein sequence ID" value="TFH96496.1"/>
    <property type="molecule type" value="Genomic_DNA"/>
</dbReference>
<dbReference type="InterPro" id="IPR019199">
    <property type="entry name" value="Virulence_VapD/CRISPR_Cas2"/>
</dbReference>
<evidence type="ECO:0000256" key="9">
    <source>
        <dbReference type="HAMAP-Rule" id="MF_01471"/>
    </source>
</evidence>
<dbReference type="Proteomes" id="UP000297225">
    <property type="component" value="Unassembled WGS sequence"/>
</dbReference>
<dbReference type="InterPro" id="IPR021127">
    <property type="entry name" value="CRISPR_associated_Cas2"/>
</dbReference>
<organism evidence="10 11">
    <name type="scientific">Porphyromonas levii</name>
    <dbReference type="NCBI Taxonomy" id="28114"/>
    <lineage>
        <taxon>Bacteria</taxon>
        <taxon>Pseudomonadati</taxon>
        <taxon>Bacteroidota</taxon>
        <taxon>Bacteroidia</taxon>
        <taxon>Bacteroidales</taxon>
        <taxon>Porphyromonadaceae</taxon>
        <taxon>Porphyromonas</taxon>
    </lineage>
</organism>